<dbReference type="InterPro" id="IPR001082">
    <property type="entry name" value="Pilin"/>
</dbReference>
<reference evidence="5 7" key="1">
    <citation type="submission" date="2013-02" db="EMBL/GenBank/DDBJ databases">
        <title>The Genome Sequence of Acinetobacter sp. NIPH 3623.</title>
        <authorList>
            <consortium name="The Broad Institute Genome Sequencing Platform"/>
            <consortium name="The Broad Institute Genome Sequencing Center for Infectious Disease"/>
            <person name="Cerqueira G."/>
            <person name="Feldgarden M."/>
            <person name="Courvalin P."/>
            <person name="Perichon B."/>
            <person name="Grillot-Courvalin C."/>
            <person name="Clermont D."/>
            <person name="Rocha E."/>
            <person name="Yoon E.-J."/>
            <person name="Nemec A."/>
            <person name="Walker B."/>
            <person name="Young S.K."/>
            <person name="Zeng Q."/>
            <person name="Gargeya S."/>
            <person name="Fitzgerald M."/>
            <person name="Haas B."/>
            <person name="Abouelleil A."/>
            <person name="Alvarado L."/>
            <person name="Arachchi H.M."/>
            <person name="Berlin A.M."/>
            <person name="Chapman S.B."/>
            <person name="Dewar J."/>
            <person name="Goldberg J."/>
            <person name="Griggs A."/>
            <person name="Gujja S."/>
            <person name="Hansen M."/>
            <person name="Howarth C."/>
            <person name="Imamovic A."/>
            <person name="Larimer J."/>
            <person name="McCowan C."/>
            <person name="Murphy C."/>
            <person name="Neiman D."/>
            <person name="Pearson M."/>
            <person name="Priest M."/>
            <person name="Roberts A."/>
            <person name="Saif S."/>
            <person name="Shea T."/>
            <person name="Sisk P."/>
            <person name="Sykes S."/>
            <person name="Wortman J."/>
            <person name="Nusbaum C."/>
            <person name="Birren B."/>
        </authorList>
    </citation>
    <scope>NUCLEOTIDE SEQUENCE [LARGE SCALE GENOMIC DNA]</scope>
    <source>
        <strain evidence="5 7">NIPH 3623</strain>
    </source>
</reference>
<proteinExistence type="inferred from homology"/>
<dbReference type="SUPFAM" id="SSF54523">
    <property type="entry name" value="Pili subunits"/>
    <property type="match status" value="1"/>
</dbReference>
<dbReference type="Pfam" id="PF00114">
    <property type="entry name" value="Pilin"/>
    <property type="match status" value="1"/>
</dbReference>
<evidence type="ECO:0000313" key="5">
    <source>
        <dbReference type="EMBL" id="ENX40155.1"/>
    </source>
</evidence>
<name>N9RNB4_9GAMM</name>
<dbReference type="Gene3D" id="3.30.700.10">
    <property type="entry name" value="Glycoprotein, Type 4 Pilin"/>
    <property type="match status" value="1"/>
</dbReference>
<dbReference type="PROSITE" id="PS00409">
    <property type="entry name" value="PROKAR_NTER_METHYL"/>
    <property type="match status" value="1"/>
</dbReference>
<dbReference type="HOGENOM" id="CLU_091705_4_2_6"/>
<dbReference type="GO" id="GO:0007155">
    <property type="term" value="P:cell adhesion"/>
    <property type="evidence" value="ECO:0007669"/>
    <property type="project" value="InterPro"/>
</dbReference>
<dbReference type="PATRIC" id="fig|1217698.3.peg.776"/>
<keyword evidence="4" id="KW-0812">Transmembrane</keyword>
<keyword evidence="4" id="KW-1133">Transmembrane helix</keyword>
<dbReference type="PANTHER" id="PTHR30093">
    <property type="entry name" value="GENERAL SECRETION PATHWAY PROTEIN G"/>
    <property type="match status" value="1"/>
</dbReference>
<dbReference type="GO" id="GO:0043107">
    <property type="term" value="P:type IV pilus-dependent motility"/>
    <property type="evidence" value="ECO:0007669"/>
    <property type="project" value="TreeGrafter"/>
</dbReference>
<comment type="caution">
    <text evidence="5">The sequence shown here is derived from an EMBL/GenBank/DDBJ whole genome shotgun (WGS) entry which is preliminary data.</text>
</comment>
<dbReference type="EMBL" id="BMDA01000002">
    <property type="protein sequence ID" value="GGH37319.1"/>
    <property type="molecule type" value="Genomic_DNA"/>
</dbReference>
<evidence type="ECO:0000313" key="6">
    <source>
        <dbReference type="EMBL" id="GGH37319.1"/>
    </source>
</evidence>
<reference evidence="6" key="3">
    <citation type="submission" date="2024-03" db="EMBL/GenBank/DDBJ databases">
        <authorList>
            <person name="Sun Q."/>
            <person name="Sedlacek I."/>
        </authorList>
    </citation>
    <scope>NUCLEOTIDE SEQUENCE</scope>
    <source>
        <strain evidence="6">CCM 8635</strain>
    </source>
</reference>
<dbReference type="Proteomes" id="UP000013200">
    <property type="component" value="Unassembled WGS sequence"/>
</dbReference>
<keyword evidence="4" id="KW-0472">Membrane</keyword>
<evidence type="ECO:0000313" key="8">
    <source>
        <dbReference type="Proteomes" id="UP000652691"/>
    </source>
</evidence>
<dbReference type="Pfam" id="PF07963">
    <property type="entry name" value="N_methyl"/>
    <property type="match status" value="1"/>
</dbReference>
<dbReference type="PANTHER" id="PTHR30093:SF34">
    <property type="entry name" value="PREPILIN PEPTIDASE-DEPENDENT PROTEIN D"/>
    <property type="match status" value="1"/>
</dbReference>
<evidence type="ECO:0000313" key="7">
    <source>
        <dbReference type="Proteomes" id="UP000013200"/>
    </source>
</evidence>
<accession>N9RNB4</accession>
<evidence type="ECO:0000256" key="4">
    <source>
        <dbReference type="SAM" id="Phobius"/>
    </source>
</evidence>
<dbReference type="EMBL" id="APSA01000003">
    <property type="protein sequence ID" value="ENX40155.1"/>
    <property type="molecule type" value="Genomic_DNA"/>
</dbReference>
<comment type="similarity">
    <text evidence="1 3">Belongs to the N-Me-Phe pilin family.</text>
</comment>
<keyword evidence="3" id="KW-0281">Fimbrium</keyword>
<organism evidence="5 7">
    <name type="scientific">Acinetobacter courvalinii</name>
    <dbReference type="NCBI Taxonomy" id="280147"/>
    <lineage>
        <taxon>Bacteria</taxon>
        <taxon>Pseudomonadati</taxon>
        <taxon>Pseudomonadota</taxon>
        <taxon>Gammaproteobacteria</taxon>
        <taxon>Moraxellales</taxon>
        <taxon>Moraxellaceae</taxon>
        <taxon>Acinetobacter</taxon>
    </lineage>
</organism>
<sequence length="161" mass="16383">MKSMQKGFTLIELMIVVAIIGILAAIAIPQYQNYVTKSQVTRFVGETGSLRTLVDLCLSDGKECNFNVPGSSLGEDGVMPEGGAKDANGLQQPALAFDMATGAGTITGTFGVGASGVLKGKTVIWTRAADTAGGAWGCKTTADTKFAPAGCPAEGSSSGDQ</sequence>
<protein>
    <submittedName>
        <fullName evidence="6">Fimbrial protein</fullName>
    </submittedName>
</protein>
<keyword evidence="2" id="KW-0488">Methylation</keyword>
<evidence type="ECO:0000256" key="2">
    <source>
        <dbReference type="ARBA" id="ARBA00022481"/>
    </source>
</evidence>
<feature type="transmembrane region" description="Helical" evidence="4">
    <location>
        <begin position="7"/>
        <end position="28"/>
    </location>
</feature>
<dbReference type="RefSeq" id="WP_005282700.1">
    <property type="nucleotide sequence ID" value="NZ_BMDA01000002.1"/>
</dbReference>
<dbReference type="InterPro" id="IPR045584">
    <property type="entry name" value="Pilin-like"/>
</dbReference>
<reference evidence="6 8" key="2">
    <citation type="journal article" date="2014" name="Int. J. Syst. Evol. Microbiol.">
        <title>Complete genome sequence of Corynebacterium casei LMG S-19264T (=DSM 44701T), isolated from a smear-ripened cheese.</title>
        <authorList>
            <consortium name="US DOE Joint Genome Institute (JGI-PGF)"/>
            <person name="Walter F."/>
            <person name="Albersmeier A."/>
            <person name="Kalinowski J."/>
            <person name="Ruckert C."/>
        </authorList>
    </citation>
    <scope>NUCLEOTIDE SEQUENCE [LARGE SCALE GENOMIC DNA]</scope>
    <source>
        <strain evidence="6 8">CCM 8635</strain>
    </source>
</reference>
<dbReference type="InterPro" id="IPR012902">
    <property type="entry name" value="N_methyl_site"/>
</dbReference>
<dbReference type="GeneID" id="80104759"/>
<evidence type="ECO:0000256" key="3">
    <source>
        <dbReference type="RuleBase" id="RU000389"/>
    </source>
</evidence>
<dbReference type="STRING" id="1217698.F888_00802"/>
<dbReference type="NCBIfam" id="TIGR02532">
    <property type="entry name" value="IV_pilin_GFxxxE"/>
    <property type="match status" value="1"/>
</dbReference>
<evidence type="ECO:0000256" key="1">
    <source>
        <dbReference type="ARBA" id="ARBA00005233"/>
    </source>
</evidence>
<dbReference type="AlphaFoldDB" id="N9RNB4"/>
<keyword evidence="7" id="KW-1185">Reference proteome</keyword>
<dbReference type="Proteomes" id="UP000652691">
    <property type="component" value="Unassembled WGS sequence"/>
</dbReference>
<gene>
    <name evidence="6" type="primary">pilA</name>
    <name evidence="5" type="ORF">F888_00802</name>
    <name evidence="6" type="ORF">GCM10007354_21810</name>
</gene>
<dbReference type="GO" id="GO:0044096">
    <property type="term" value="C:type IV pilus"/>
    <property type="evidence" value="ECO:0007669"/>
    <property type="project" value="TreeGrafter"/>
</dbReference>